<comment type="caution">
    <text evidence="1">The sequence shown here is derived from an EMBL/GenBank/DDBJ whole genome shotgun (WGS) entry which is preliminary data.</text>
</comment>
<organism evidence="1">
    <name type="scientific">Tanacetum cinerariifolium</name>
    <name type="common">Dalmatian daisy</name>
    <name type="synonym">Chrysanthemum cinerariifolium</name>
    <dbReference type="NCBI Taxonomy" id="118510"/>
    <lineage>
        <taxon>Eukaryota</taxon>
        <taxon>Viridiplantae</taxon>
        <taxon>Streptophyta</taxon>
        <taxon>Embryophyta</taxon>
        <taxon>Tracheophyta</taxon>
        <taxon>Spermatophyta</taxon>
        <taxon>Magnoliopsida</taxon>
        <taxon>eudicotyledons</taxon>
        <taxon>Gunneridae</taxon>
        <taxon>Pentapetalae</taxon>
        <taxon>asterids</taxon>
        <taxon>campanulids</taxon>
        <taxon>Asterales</taxon>
        <taxon>Asteraceae</taxon>
        <taxon>Asteroideae</taxon>
        <taxon>Anthemideae</taxon>
        <taxon>Anthemidinae</taxon>
        <taxon>Tanacetum</taxon>
    </lineage>
</organism>
<dbReference type="EMBL" id="BKCJ011836719">
    <property type="protein sequence ID" value="GFD57077.1"/>
    <property type="molecule type" value="Genomic_DNA"/>
</dbReference>
<proteinExistence type="predicted"/>
<accession>A0A699XBM0</accession>
<sequence>AVAHPGNGNLAGRGATAAWGLGASPLGLADRMVGALHVGDCYQHCPEVEAVGA</sequence>
<evidence type="ECO:0000313" key="1">
    <source>
        <dbReference type="EMBL" id="GFD57077.1"/>
    </source>
</evidence>
<name>A0A699XBM0_TANCI</name>
<dbReference type="AlphaFoldDB" id="A0A699XBM0"/>
<gene>
    <name evidence="1" type="ORF">Tci_929046</name>
</gene>
<protein>
    <submittedName>
        <fullName evidence="1">Uncharacterized protein</fullName>
    </submittedName>
</protein>
<feature type="non-terminal residue" evidence="1">
    <location>
        <position position="1"/>
    </location>
</feature>
<reference evidence="1" key="1">
    <citation type="journal article" date="2019" name="Sci. Rep.">
        <title>Draft genome of Tanacetum cinerariifolium, the natural source of mosquito coil.</title>
        <authorList>
            <person name="Yamashiro T."/>
            <person name="Shiraishi A."/>
            <person name="Satake H."/>
            <person name="Nakayama K."/>
        </authorList>
    </citation>
    <scope>NUCLEOTIDE SEQUENCE</scope>
</reference>